<organism evidence="2 3">
    <name type="scientific">Mangrovihabitans endophyticus</name>
    <dbReference type="NCBI Taxonomy" id="1751298"/>
    <lineage>
        <taxon>Bacteria</taxon>
        <taxon>Bacillati</taxon>
        <taxon>Actinomycetota</taxon>
        <taxon>Actinomycetes</taxon>
        <taxon>Micromonosporales</taxon>
        <taxon>Micromonosporaceae</taxon>
        <taxon>Mangrovihabitans</taxon>
    </lineage>
</organism>
<evidence type="ECO:0000313" key="3">
    <source>
        <dbReference type="Proteomes" id="UP000656042"/>
    </source>
</evidence>
<dbReference type="EMBL" id="BMMX01000073">
    <property type="protein sequence ID" value="GGL20035.1"/>
    <property type="molecule type" value="Genomic_DNA"/>
</dbReference>
<name>A0A8J3C552_9ACTN</name>
<evidence type="ECO:0000313" key="2">
    <source>
        <dbReference type="EMBL" id="GGL20035.1"/>
    </source>
</evidence>
<accession>A0A8J3C552</accession>
<keyword evidence="3" id="KW-1185">Reference proteome</keyword>
<reference evidence="2" key="1">
    <citation type="journal article" date="2014" name="Int. J. Syst. Evol. Microbiol.">
        <title>Complete genome sequence of Corynebacterium casei LMG S-19264T (=DSM 44701T), isolated from a smear-ripened cheese.</title>
        <authorList>
            <consortium name="US DOE Joint Genome Institute (JGI-PGF)"/>
            <person name="Walter F."/>
            <person name="Albersmeier A."/>
            <person name="Kalinowski J."/>
            <person name="Ruckert C."/>
        </authorList>
    </citation>
    <scope>NUCLEOTIDE SEQUENCE</scope>
    <source>
        <strain evidence="2">CGMCC 4.7299</strain>
    </source>
</reference>
<protein>
    <submittedName>
        <fullName evidence="2">Uncharacterized protein</fullName>
    </submittedName>
</protein>
<comment type="caution">
    <text evidence="2">The sequence shown here is derived from an EMBL/GenBank/DDBJ whole genome shotgun (WGS) entry which is preliminary data.</text>
</comment>
<evidence type="ECO:0000256" key="1">
    <source>
        <dbReference type="SAM" id="MobiDB-lite"/>
    </source>
</evidence>
<feature type="region of interest" description="Disordered" evidence="1">
    <location>
        <begin position="152"/>
        <end position="177"/>
    </location>
</feature>
<proteinExistence type="predicted"/>
<sequence>MTALIGLAGVIVGALLSAITTYFTMRSTKRIELEHAYDRALRDKRLESYQRLFHVSKCLPRYWRAEETPTRQDLRRYRRDFHDWYFGEDAGGLFLSDAAKGAYLRLLNSLAEVALTNRDVPEGSQEPPLSAEESRVLRALASELRHQLAADIGTANPPRLQWTRPSQTISPPPSVTD</sequence>
<reference evidence="2" key="2">
    <citation type="submission" date="2020-09" db="EMBL/GenBank/DDBJ databases">
        <authorList>
            <person name="Sun Q."/>
            <person name="Zhou Y."/>
        </authorList>
    </citation>
    <scope>NUCLEOTIDE SEQUENCE</scope>
    <source>
        <strain evidence="2">CGMCC 4.7299</strain>
    </source>
</reference>
<gene>
    <name evidence="2" type="ORF">GCM10012284_63290</name>
</gene>
<dbReference type="RefSeq" id="WP_189083016.1">
    <property type="nucleotide sequence ID" value="NZ_BMMX01000073.1"/>
</dbReference>
<dbReference type="Proteomes" id="UP000656042">
    <property type="component" value="Unassembled WGS sequence"/>
</dbReference>
<dbReference type="AlphaFoldDB" id="A0A8J3C552"/>